<dbReference type="EMBL" id="CP050467">
    <property type="protein sequence ID" value="UTZ27806.1"/>
    <property type="molecule type" value="Genomic_DNA"/>
</dbReference>
<evidence type="ECO:0000313" key="2">
    <source>
        <dbReference type="Proteomes" id="UP001058687"/>
    </source>
</evidence>
<dbReference type="Proteomes" id="UP001058687">
    <property type="component" value="Chromosome 1"/>
</dbReference>
<protein>
    <submittedName>
        <fullName evidence="1">Uncharacterized protein</fullName>
    </submittedName>
</protein>
<evidence type="ECO:0000313" key="1">
    <source>
        <dbReference type="EMBL" id="UTZ27806.1"/>
    </source>
</evidence>
<gene>
    <name evidence="1" type="ORF">HB761_14295</name>
</gene>
<accession>A0AAE9N1M6</accession>
<organism evidence="1 2">
    <name type="scientific">Vibrio campbellii</name>
    <dbReference type="NCBI Taxonomy" id="680"/>
    <lineage>
        <taxon>Bacteria</taxon>
        <taxon>Pseudomonadati</taxon>
        <taxon>Pseudomonadota</taxon>
        <taxon>Gammaproteobacteria</taxon>
        <taxon>Vibrionales</taxon>
        <taxon>Vibrionaceae</taxon>
        <taxon>Vibrio</taxon>
    </lineage>
</organism>
<dbReference type="AlphaFoldDB" id="A0AAE9N1M6"/>
<dbReference type="RefSeq" id="WP_255935510.1">
    <property type="nucleotide sequence ID" value="NZ_CP050467.1"/>
</dbReference>
<reference evidence="1" key="1">
    <citation type="submission" date="2020-03" db="EMBL/GenBank/DDBJ databases">
        <title>Five strains of Vibrio campbellii isolated from Mariana Trench.</title>
        <authorList>
            <person name="Liang J."/>
            <person name="Zhang X.-H."/>
        </authorList>
    </citation>
    <scope>NUCLEOTIDE SEQUENCE</scope>
    <source>
        <strain evidence="1">LJC014</strain>
    </source>
</reference>
<name>A0AAE9N1M6_9VIBR</name>
<sequence length="300" mass="35019">MKSDEEVIALIGNEWISRINENTKRVALEFKATVEKYESAKTKEEVKTYLEQWLNESHHSDVFYTEFNATNVDYGEFRFVKSFFPELDEWNHAFEMHCQSVGVDTFYDDIASDLSHDLNCRFIELRKLLNALFFRAAELKAFDLLADYLRAQIHWMENNKFCTAVYSHDDGPYGSLAAIELMGQSLEHVPLYLDYLKALPADNWMKTDISEIDELTGDLVDKHGFSEITYPLIEAQVTYALNEHGLEVFSEWCENGLVEWLTDNNKIDSLLAAEEEWFKKIDDLEDLDDYGVRSILNKYY</sequence>
<proteinExistence type="predicted"/>